<dbReference type="EMBL" id="MLQR01000050">
    <property type="protein sequence ID" value="OIJ10634.1"/>
    <property type="molecule type" value="Genomic_DNA"/>
</dbReference>
<dbReference type="Gene3D" id="6.10.340.10">
    <property type="match status" value="1"/>
</dbReference>
<evidence type="ECO:0000256" key="3">
    <source>
        <dbReference type="ARBA" id="ARBA00023136"/>
    </source>
</evidence>
<dbReference type="Proteomes" id="UP000179524">
    <property type="component" value="Unassembled WGS sequence"/>
</dbReference>
<organism evidence="10 11">
    <name type="scientific">Anaerobacillus alkalilacustris</name>
    <dbReference type="NCBI Taxonomy" id="393763"/>
    <lineage>
        <taxon>Bacteria</taxon>
        <taxon>Bacillati</taxon>
        <taxon>Bacillota</taxon>
        <taxon>Bacilli</taxon>
        <taxon>Bacillales</taxon>
        <taxon>Bacillaceae</taxon>
        <taxon>Anaerobacillus</taxon>
    </lineage>
</organism>
<evidence type="ECO:0000256" key="5">
    <source>
        <dbReference type="ARBA" id="ARBA00029447"/>
    </source>
</evidence>
<sequence>MNTFHTVLSKISLRNRLLFLFITLLIIATNAVGITSYIKAKETVIHTIENRLQREAEIMSYIATNLNFLYVSDMDYFMQQLEVNVRSQQGQLNEDGIEAYFYYINNNEITPFQINQDIDILLYPSLLETIQKNETRVFHTSMEGEDYTISTHELKEIDAMYLIVVPSKSYIDPINEIAKFTIMVIIVSLIISVIIILLFVQSITNPLNVLQNTMREVREGNFSSAISIKTTLPEIISLNKSYNAMVGQMRQMLNEITDTTVELENTGSELKRSSEGALEYSRQLIEAISVVKEGADQTAANSESSVNSFKDIKQKVEEMMGNINLVYKSSIGMNTSAQCGEKNITQLIKTIHSFEKDFDHMTKTIQQVKNHSSSIANLVGLINGIAEQTKLLALNATIEAARAGESGRGFAVVANEVRKLAEQSTIATEEITQSIGTMEQVSIVATNEFDHVLTKIKANLSAANESKASFDNLMEEINSVSTKILGTQEQLEELQLILPSIESTTISFASVSQETLASAEEMFATSDEQIQQMEKTNEIGSKLTQTSNSLLNLTKQFKLN</sequence>
<dbReference type="Pfam" id="PF00015">
    <property type="entry name" value="MCPsignal"/>
    <property type="match status" value="1"/>
</dbReference>
<dbReference type="InterPro" id="IPR004089">
    <property type="entry name" value="MCPsignal_dom"/>
</dbReference>
<reference evidence="10 11" key="1">
    <citation type="submission" date="2016-10" db="EMBL/GenBank/DDBJ databases">
        <title>Draft genome sequences of four alkaliphilic bacteria belonging to the Anaerobacillus genus.</title>
        <authorList>
            <person name="Bassil N.M."/>
            <person name="Lloyd J.R."/>
        </authorList>
    </citation>
    <scope>NUCLEOTIDE SEQUENCE [LARGE SCALE GENOMIC DNA]</scope>
    <source>
        <strain evidence="10 11">DSM 18345</strain>
    </source>
</reference>
<dbReference type="PANTHER" id="PTHR32089">
    <property type="entry name" value="METHYL-ACCEPTING CHEMOTAXIS PROTEIN MCPB"/>
    <property type="match status" value="1"/>
</dbReference>
<evidence type="ECO:0000256" key="1">
    <source>
        <dbReference type="ARBA" id="ARBA00004236"/>
    </source>
</evidence>
<dbReference type="CDD" id="cd06225">
    <property type="entry name" value="HAMP"/>
    <property type="match status" value="1"/>
</dbReference>
<keyword evidence="11" id="KW-1185">Reference proteome</keyword>
<dbReference type="Pfam" id="PF00672">
    <property type="entry name" value="HAMP"/>
    <property type="match status" value="1"/>
</dbReference>
<dbReference type="SMART" id="SM00283">
    <property type="entry name" value="MA"/>
    <property type="match status" value="1"/>
</dbReference>
<dbReference type="GO" id="GO:0007165">
    <property type="term" value="P:signal transduction"/>
    <property type="evidence" value="ECO:0007669"/>
    <property type="project" value="UniProtKB-KW"/>
</dbReference>
<feature type="transmembrane region" description="Helical" evidence="7">
    <location>
        <begin position="180"/>
        <end position="200"/>
    </location>
</feature>
<dbReference type="OrthoDB" id="2010115at2"/>
<dbReference type="GO" id="GO:0005886">
    <property type="term" value="C:plasma membrane"/>
    <property type="evidence" value="ECO:0007669"/>
    <property type="project" value="UniProtKB-SubCell"/>
</dbReference>
<keyword evidence="7" id="KW-1133">Transmembrane helix</keyword>
<keyword evidence="7" id="KW-0812">Transmembrane</keyword>
<keyword evidence="2" id="KW-1003">Cell membrane</keyword>
<dbReference type="AlphaFoldDB" id="A0A1S2LE85"/>
<protein>
    <submittedName>
        <fullName evidence="10">Methyl-accepting chemotaxis protein</fullName>
    </submittedName>
</protein>
<comment type="caution">
    <text evidence="10">The sequence shown here is derived from an EMBL/GenBank/DDBJ whole genome shotgun (WGS) entry which is preliminary data.</text>
</comment>
<evidence type="ECO:0000256" key="4">
    <source>
        <dbReference type="ARBA" id="ARBA00023224"/>
    </source>
</evidence>
<keyword evidence="3 7" id="KW-0472">Membrane</keyword>
<dbReference type="PANTHER" id="PTHR32089:SF112">
    <property type="entry name" value="LYSOZYME-LIKE PROTEIN-RELATED"/>
    <property type="match status" value="1"/>
</dbReference>
<evidence type="ECO:0000256" key="2">
    <source>
        <dbReference type="ARBA" id="ARBA00022475"/>
    </source>
</evidence>
<proteinExistence type="inferred from homology"/>
<evidence type="ECO:0000256" key="7">
    <source>
        <dbReference type="SAM" id="Phobius"/>
    </source>
</evidence>
<evidence type="ECO:0000259" key="8">
    <source>
        <dbReference type="PROSITE" id="PS50111"/>
    </source>
</evidence>
<dbReference type="PROSITE" id="PS50885">
    <property type="entry name" value="HAMP"/>
    <property type="match status" value="1"/>
</dbReference>
<keyword evidence="4 6" id="KW-0807">Transducer</keyword>
<evidence type="ECO:0000256" key="6">
    <source>
        <dbReference type="PROSITE-ProRule" id="PRU00284"/>
    </source>
</evidence>
<dbReference type="Gene3D" id="1.10.287.950">
    <property type="entry name" value="Methyl-accepting chemotaxis protein"/>
    <property type="match status" value="1"/>
</dbReference>
<gene>
    <name evidence="10" type="ORF">BKP37_18595</name>
</gene>
<name>A0A1S2LE85_9BACI</name>
<evidence type="ECO:0000313" key="11">
    <source>
        <dbReference type="Proteomes" id="UP000179524"/>
    </source>
</evidence>
<dbReference type="InterPro" id="IPR003660">
    <property type="entry name" value="HAMP_dom"/>
</dbReference>
<feature type="domain" description="Methyl-accepting transducer" evidence="8">
    <location>
        <begin position="273"/>
        <end position="523"/>
    </location>
</feature>
<feature type="domain" description="HAMP" evidence="9">
    <location>
        <begin position="201"/>
        <end position="254"/>
    </location>
</feature>
<comment type="similarity">
    <text evidence="5">Belongs to the methyl-accepting chemotaxis (MCP) protein family.</text>
</comment>
<dbReference type="SUPFAM" id="SSF58104">
    <property type="entry name" value="Methyl-accepting chemotaxis protein (MCP) signaling domain"/>
    <property type="match status" value="1"/>
</dbReference>
<comment type="subcellular location">
    <subcellularLocation>
        <location evidence="1">Cell membrane</location>
    </subcellularLocation>
</comment>
<dbReference type="SMART" id="SM00304">
    <property type="entry name" value="HAMP"/>
    <property type="match status" value="1"/>
</dbReference>
<evidence type="ECO:0000259" key="9">
    <source>
        <dbReference type="PROSITE" id="PS50885"/>
    </source>
</evidence>
<evidence type="ECO:0000313" key="10">
    <source>
        <dbReference type="EMBL" id="OIJ10634.1"/>
    </source>
</evidence>
<dbReference type="PROSITE" id="PS50111">
    <property type="entry name" value="CHEMOTAXIS_TRANSDUC_2"/>
    <property type="match status" value="1"/>
</dbReference>
<accession>A0A1S2LE85</accession>